<dbReference type="EMBL" id="JARVKM010000033">
    <property type="protein sequence ID" value="KAK9775561.1"/>
    <property type="molecule type" value="Genomic_DNA"/>
</dbReference>
<reference evidence="2 3" key="1">
    <citation type="submission" date="2024-02" db="EMBL/GenBank/DDBJ databases">
        <title>First draft genome assembly of two strains of Seiridium cardinale.</title>
        <authorList>
            <person name="Emiliani G."/>
            <person name="Scali E."/>
        </authorList>
    </citation>
    <scope>NUCLEOTIDE SEQUENCE [LARGE SCALE GENOMIC DNA]</scope>
    <source>
        <strain evidence="2 3">BM-138-000479</strain>
    </source>
</reference>
<accession>A0ABR2XP34</accession>
<feature type="compositionally biased region" description="Polar residues" evidence="1">
    <location>
        <begin position="18"/>
        <end position="33"/>
    </location>
</feature>
<keyword evidence="3" id="KW-1185">Reference proteome</keyword>
<comment type="caution">
    <text evidence="2">The sequence shown here is derived from an EMBL/GenBank/DDBJ whole genome shotgun (WGS) entry which is preliminary data.</text>
</comment>
<feature type="compositionally biased region" description="Polar residues" evidence="1">
    <location>
        <begin position="1"/>
        <end position="11"/>
    </location>
</feature>
<proteinExistence type="predicted"/>
<organism evidence="2 3">
    <name type="scientific">Seiridium cardinale</name>
    <dbReference type="NCBI Taxonomy" id="138064"/>
    <lineage>
        <taxon>Eukaryota</taxon>
        <taxon>Fungi</taxon>
        <taxon>Dikarya</taxon>
        <taxon>Ascomycota</taxon>
        <taxon>Pezizomycotina</taxon>
        <taxon>Sordariomycetes</taxon>
        <taxon>Xylariomycetidae</taxon>
        <taxon>Amphisphaeriales</taxon>
        <taxon>Sporocadaceae</taxon>
        <taxon>Seiridium</taxon>
    </lineage>
</organism>
<protein>
    <submittedName>
        <fullName evidence="2">Uncharacterized protein</fullName>
    </submittedName>
</protein>
<gene>
    <name evidence="2" type="ORF">SCAR479_07666</name>
</gene>
<dbReference type="Proteomes" id="UP001465668">
    <property type="component" value="Unassembled WGS sequence"/>
</dbReference>
<name>A0ABR2XP34_9PEZI</name>
<evidence type="ECO:0000313" key="3">
    <source>
        <dbReference type="Proteomes" id="UP001465668"/>
    </source>
</evidence>
<evidence type="ECO:0000256" key="1">
    <source>
        <dbReference type="SAM" id="MobiDB-lite"/>
    </source>
</evidence>
<feature type="region of interest" description="Disordered" evidence="1">
    <location>
        <begin position="1"/>
        <end position="74"/>
    </location>
</feature>
<sequence length="87" mass="9264">MSTHTDNSKTMSADKKGIQSSAISVASEQSQSKPGAVGERAAYAHAGTDWEARNAQAGSTTEENRAQRGKKSWKHRLFKGPGLGIYG</sequence>
<evidence type="ECO:0000313" key="2">
    <source>
        <dbReference type="EMBL" id="KAK9775561.1"/>
    </source>
</evidence>